<dbReference type="PROSITE" id="PS50237">
    <property type="entry name" value="HECT"/>
    <property type="match status" value="1"/>
</dbReference>
<feature type="active site" description="Glycyl thioester intermediate" evidence="6">
    <location>
        <position position="645"/>
    </location>
</feature>
<dbReference type="Gene3D" id="3.30.2160.10">
    <property type="entry name" value="Hect, E3 ligase catalytic domain"/>
    <property type="match status" value="1"/>
</dbReference>
<dbReference type="PANTHER" id="PTHR11254">
    <property type="entry name" value="HECT DOMAIN UBIQUITIN-PROTEIN LIGASE"/>
    <property type="match status" value="1"/>
</dbReference>
<evidence type="ECO:0000256" key="2">
    <source>
        <dbReference type="ARBA" id="ARBA00004906"/>
    </source>
</evidence>
<dbReference type="Gene3D" id="3.90.1750.10">
    <property type="entry name" value="Hect, E3 ligase catalytic domains"/>
    <property type="match status" value="1"/>
</dbReference>
<dbReference type="EMBL" id="CAICTM010000438">
    <property type="protein sequence ID" value="CAB9510502.1"/>
    <property type="molecule type" value="Genomic_DNA"/>
</dbReference>
<sequence length="680" mass="76492">MLFNRRRRENVPIATASTSGNVPEATVAEATPQRNEESTEAQKDAVIRIPRNARPGAFFSTPSPDEGVILKVKCPDGGQPGQMIKVKWTPPQGRCQGIVIIPSGIQPGATFMASHNGNKYRVTCPPNAQAGSKLRILLGSNMSPKGKTRWVAATAPSVEPEEDLMWTVDGCSVLVRNASASVAKEIRFQFPSSLSTQPAKTEKAWTPTTESWQRLFHVNDENFQWHRVSDQDKRNQEKCFVPRLNKGTLELVPVKEAVGIQYSFKDPANGQEIANYEDVLHFQRKHIKAKHDFLQNLCSRLLLSAVAGASVRRSHFLEDSMNIIMGLPNADIERWWKVRVVNQPGQNESGGTRAWIQELIEKLMDPNLGMWKRIGTSAEFEPDPSFQGTPGRSWEDYYIVFGRAVGRAFVLGYPLPTLKCSDLIYKYLSGYPLGMNDLRKMDASLHTSLTYFQALSDENELEKFLAMSLLTFSLPAEAANGGTEDIPLVPGGATKKVTVENFQEFHEAVFRHCLLERVRPQLQALVAGFRSVLPDENLSWLLQPDELQVCLGGFPSLGVEEWKSLTFYRGEFSAVGDEHPQIRWFWQMIHEMDYMTKVKMICWLRGVDEFVVHRKGLDVFGHRFGVTVTRRGTGGTKKYPFAGGCHLQTILEIPMFQSVEEMKRAFVFIISTCTDACWNE</sequence>
<organism evidence="9 10">
    <name type="scientific">Seminavis robusta</name>
    <dbReference type="NCBI Taxonomy" id="568900"/>
    <lineage>
        <taxon>Eukaryota</taxon>
        <taxon>Sar</taxon>
        <taxon>Stramenopiles</taxon>
        <taxon>Ochrophyta</taxon>
        <taxon>Bacillariophyta</taxon>
        <taxon>Bacillariophyceae</taxon>
        <taxon>Bacillariophycidae</taxon>
        <taxon>Naviculales</taxon>
        <taxon>Naviculaceae</taxon>
        <taxon>Seminavis</taxon>
    </lineage>
</organism>
<evidence type="ECO:0000256" key="1">
    <source>
        <dbReference type="ARBA" id="ARBA00000885"/>
    </source>
</evidence>
<dbReference type="AlphaFoldDB" id="A0A9N8DXE9"/>
<evidence type="ECO:0000256" key="6">
    <source>
        <dbReference type="PROSITE-ProRule" id="PRU00104"/>
    </source>
</evidence>
<feature type="region of interest" description="Disordered" evidence="7">
    <location>
        <begin position="1"/>
        <end position="43"/>
    </location>
</feature>
<gene>
    <name evidence="9" type="ORF">SEMRO_439_G143220.1</name>
</gene>
<evidence type="ECO:0000256" key="5">
    <source>
        <dbReference type="ARBA" id="ARBA00022786"/>
    </source>
</evidence>
<evidence type="ECO:0000313" key="10">
    <source>
        <dbReference type="Proteomes" id="UP001153069"/>
    </source>
</evidence>
<dbReference type="Gene3D" id="3.30.2410.10">
    <property type="entry name" value="Hect, E3 ligase catalytic domain"/>
    <property type="match status" value="1"/>
</dbReference>
<proteinExistence type="predicted"/>
<keyword evidence="5 6" id="KW-0833">Ubl conjugation pathway</keyword>
<dbReference type="InterPro" id="IPR035983">
    <property type="entry name" value="Hect_E3_ubiquitin_ligase"/>
</dbReference>
<dbReference type="Proteomes" id="UP001153069">
    <property type="component" value="Unassembled WGS sequence"/>
</dbReference>
<dbReference type="EC" id="2.3.2.26" evidence="3"/>
<dbReference type="InterPro" id="IPR000569">
    <property type="entry name" value="HECT_dom"/>
</dbReference>
<comment type="catalytic activity">
    <reaction evidence="1">
        <text>S-ubiquitinyl-[E2 ubiquitin-conjugating enzyme]-L-cysteine + [acceptor protein]-L-lysine = [E2 ubiquitin-conjugating enzyme]-L-cysteine + N(6)-ubiquitinyl-[acceptor protein]-L-lysine.</text>
        <dbReference type="EC" id="2.3.2.26"/>
    </reaction>
</comment>
<dbReference type="GO" id="GO:0016567">
    <property type="term" value="P:protein ubiquitination"/>
    <property type="evidence" value="ECO:0007669"/>
    <property type="project" value="TreeGrafter"/>
</dbReference>
<dbReference type="SMART" id="SM00119">
    <property type="entry name" value="HECTc"/>
    <property type="match status" value="1"/>
</dbReference>
<protein>
    <recommendedName>
        <fullName evidence="3">HECT-type E3 ubiquitin transferase</fullName>
        <ecNumber evidence="3">2.3.2.26</ecNumber>
    </recommendedName>
</protein>
<dbReference type="GO" id="GO:0061630">
    <property type="term" value="F:ubiquitin protein ligase activity"/>
    <property type="evidence" value="ECO:0007669"/>
    <property type="project" value="UniProtKB-EC"/>
</dbReference>
<keyword evidence="4" id="KW-0808">Transferase</keyword>
<feature type="domain" description="HECT" evidence="8">
    <location>
        <begin position="328"/>
        <end position="680"/>
    </location>
</feature>
<dbReference type="OrthoDB" id="8068875at2759"/>
<evidence type="ECO:0000256" key="7">
    <source>
        <dbReference type="SAM" id="MobiDB-lite"/>
    </source>
</evidence>
<comment type="pathway">
    <text evidence="2">Protein modification; protein ubiquitination.</text>
</comment>
<dbReference type="GO" id="GO:0005737">
    <property type="term" value="C:cytoplasm"/>
    <property type="evidence" value="ECO:0007669"/>
    <property type="project" value="TreeGrafter"/>
</dbReference>
<dbReference type="PANTHER" id="PTHR11254:SF440">
    <property type="entry name" value="E3 UBIQUITIN-PROTEIN LIGASE NEDD-4"/>
    <property type="match status" value="1"/>
</dbReference>
<keyword evidence="10" id="KW-1185">Reference proteome</keyword>
<name>A0A9N8DXE9_9STRA</name>
<dbReference type="SUPFAM" id="SSF56204">
    <property type="entry name" value="Hect, E3 ligase catalytic domain"/>
    <property type="match status" value="1"/>
</dbReference>
<dbReference type="InterPro" id="IPR050409">
    <property type="entry name" value="E3_ubiq-protein_ligase"/>
</dbReference>
<evidence type="ECO:0000256" key="3">
    <source>
        <dbReference type="ARBA" id="ARBA00012485"/>
    </source>
</evidence>
<feature type="compositionally biased region" description="Basic and acidic residues" evidence="7">
    <location>
        <begin position="34"/>
        <end position="43"/>
    </location>
</feature>
<evidence type="ECO:0000313" key="9">
    <source>
        <dbReference type="EMBL" id="CAB9510502.1"/>
    </source>
</evidence>
<dbReference type="GO" id="GO:0006511">
    <property type="term" value="P:ubiquitin-dependent protein catabolic process"/>
    <property type="evidence" value="ECO:0007669"/>
    <property type="project" value="TreeGrafter"/>
</dbReference>
<dbReference type="Pfam" id="PF00632">
    <property type="entry name" value="HECT"/>
    <property type="match status" value="1"/>
</dbReference>
<comment type="caution">
    <text evidence="9">The sequence shown here is derived from an EMBL/GenBank/DDBJ whole genome shotgun (WGS) entry which is preliminary data.</text>
</comment>
<reference evidence="9" key="1">
    <citation type="submission" date="2020-06" db="EMBL/GenBank/DDBJ databases">
        <authorList>
            <consortium name="Plant Systems Biology data submission"/>
        </authorList>
    </citation>
    <scope>NUCLEOTIDE SEQUENCE</scope>
    <source>
        <strain evidence="9">D6</strain>
    </source>
</reference>
<evidence type="ECO:0000259" key="8">
    <source>
        <dbReference type="PROSITE" id="PS50237"/>
    </source>
</evidence>
<evidence type="ECO:0000256" key="4">
    <source>
        <dbReference type="ARBA" id="ARBA00022679"/>
    </source>
</evidence>
<accession>A0A9N8DXE9</accession>